<dbReference type="InterPro" id="IPR036465">
    <property type="entry name" value="vWFA_dom_sf"/>
</dbReference>
<dbReference type="SMART" id="SM00327">
    <property type="entry name" value="VWA"/>
    <property type="match status" value="1"/>
</dbReference>
<keyword evidence="11" id="KW-1185">Reference proteome</keyword>
<keyword evidence="5" id="KW-0802">TPR repeat</keyword>
<dbReference type="PROSITE" id="PS50234">
    <property type="entry name" value="VWFA"/>
    <property type="match status" value="1"/>
</dbReference>
<keyword evidence="3 8" id="KW-1133">Transmembrane helix</keyword>
<evidence type="ECO:0000256" key="3">
    <source>
        <dbReference type="ARBA" id="ARBA00022989"/>
    </source>
</evidence>
<dbReference type="KEGG" id="thig:FE785_00450"/>
<evidence type="ECO:0000256" key="5">
    <source>
        <dbReference type="PROSITE-ProRule" id="PRU00339"/>
    </source>
</evidence>
<gene>
    <name evidence="10" type="ORF">FE785_00450</name>
</gene>
<sequence>MDLLQALIDGQLQWRQSLWLWALALPGLWWLLQKLLRQHQQVSYADKSLWPWVMADNSAAPLKAQTNTFGRNVIRLLFNGASPLKLLTIAWLLLVIAMAGPRLLDERYTEQSRQGVDILVSLDVSRSMLAEDVQPNRFLMAKSLLQSLSQQLQADDRIGLSIFAAKPHLVLPPTFDKKVFNHATDLVSPGMLPTMGSDLQLALIHDIHRLQQTSSAAKVLLVFTDGAPLFWKPQPLPEAYAKLAAARSQAFADTGVKVIYIGVGSKQPALIPDAEDNSGSLHVNGLLVQTRLEQKQLMKLAEKVQGDYRLASTSPQFIQALLDDIKQVASSQTTTTSQTYWQDYGHGFLIAAVLFLLAAFYLRSLSAGLMQITKRLVKGKTTESGANSLLTVLLLSGFGATAITYSEPSFAAPEEEQALLNEAYQAFESQAYEQSQSLYDRVTNFDGWFGAGAAAYKNADMEAAVIYFRQAAWQAPNDSLRAQALYNLGNSYYQANLLELAIESFQQALVYQSPYVKAKHNLELAQRRYQLEIAVKKQQQSDDGEEQDGSGKKDNQGAFYGGQKPSNDSTNDGLGADDIDGATGAKDYVLPQAQTVTELGLTAKRNQLQLNANAANSSNAVWQAQHNQRRAEKLEAQLQQLKDDQQALLIRLFEREEGFEATQDKAHPVPGVQPW</sequence>
<evidence type="ECO:0000256" key="7">
    <source>
        <dbReference type="SAM" id="MobiDB-lite"/>
    </source>
</evidence>
<proteinExistence type="predicted"/>
<dbReference type="Proteomes" id="UP000304864">
    <property type="component" value="Chromosome"/>
</dbReference>
<dbReference type="Gene3D" id="3.40.50.410">
    <property type="entry name" value="von Willebrand factor, type A domain"/>
    <property type="match status" value="1"/>
</dbReference>
<feature type="transmembrane region" description="Helical" evidence="8">
    <location>
        <begin position="386"/>
        <end position="405"/>
    </location>
</feature>
<evidence type="ECO:0000256" key="6">
    <source>
        <dbReference type="SAM" id="Coils"/>
    </source>
</evidence>
<dbReference type="InterPro" id="IPR002035">
    <property type="entry name" value="VWF_A"/>
</dbReference>
<feature type="repeat" description="TPR" evidence="5">
    <location>
        <begin position="482"/>
        <end position="515"/>
    </location>
</feature>
<dbReference type="SUPFAM" id="SSF48452">
    <property type="entry name" value="TPR-like"/>
    <property type="match status" value="1"/>
</dbReference>
<dbReference type="Pfam" id="PF13519">
    <property type="entry name" value="VWA_2"/>
    <property type="match status" value="1"/>
</dbReference>
<evidence type="ECO:0000313" key="11">
    <source>
        <dbReference type="Proteomes" id="UP000304864"/>
    </source>
</evidence>
<feature type="transmembrane region" description="Helical" evidence="8">
    <location>
        <begin position="12"/>
        <end position="32"/>
    </location>
</feature>
<dbReference type="SUPFAM" id="SSF53300">
    <property type="entry name" value="vWA-like"/>
    <property type="match status" value="1"/>
</dbReference>
<evidence type="ECO:0000256" key="1">
    <source>
        <dbReference type="ARBA" id="ARBA00022475"/>
    </source>
</evidence>
<keyword evidence="6" id="KW-0175">Coiled coil</keyword>
<feature type="transmembrane region" description="Helical" evidence="8">
    <location>
        <begin position="344"/>
        <end position="365"/>
    </location>
</feature>
<keyword evidence="2 8" id="KW-0812">Transmembrane</keyword>
<protein>
    <submittedName>
        <fullName evidence="10">VWA domain-containing protein</fullName>
    </submittedName>
</protein>
<dbReference type="InterPro" id="IPR019734">
    <property type="entry name" value="TPR_rpt"/>
</dbReference>
<evidence type="ECO:0000313" key="10">
    <source>
        <dbReference type="EMBL" id="QCU89202.1"/>
    </source>
</evidence>
<feature type="domain" description="VWFA" evidence="9">
    <location>
        <begin position="117"/>
        <end position="325"/>
    </location>
</feature>
<dbReference type="PANTHER" id="PTHR22550:SF5">
    <property type="entry name" value="LEUCINE ZIPPER PROTEIN 4"/>
    <property type="match status" value="1"/>
</dbReference>
<dbReference type="SMART" id="SM00028">
    <property type="entry name" value="TPR"/>
    <property type="match status" value="2"/>
</dbReference>
<feature type="coiled-coil region" evidence="6">
    <location>
        <begin position="624"/>
        <end position="651"/>
    </location>
</feature>
<name>A0A4P9K2X5_9GAMM</name>
<evidence type="ECO:0000259" key="9">
    <source>
        <dbReference type="PROSITE" id="PS50234"/>
    </source>
</evidence>
<feature type="transmembrane region" description="Helical" evidence="8">
    <location>
        <begin position="84"/>
        <end position="104"/>
    </location>
</feature>
<keyword evidence="1" id="KW-1003">Cell membrane</keyword>
<evidence type="ECO:0000256" key="8">
    <source>
        <dbReference type="SAM" id="Phobius"/>
    </source>
</evidence>
<dbReference type="PANTHER" id="PTHR22550">
    <property type="entry name" value="SPORE GERMINATION PROTEIN"/>
    <property type="match status" value="1"/>
</dbReference>
<dbReference type="InterPro" id="IPR050768">
    <property type="entry name" value="UPF0353/GerABKA_families"/>
</dbReference>
<keyword evidence="4 8" id="KW-0472">Membrane</keyword>
<reference evidence="10 11" key="1">
    <citation type="submission" date="2019-05" db="EMBL/GenBank/DDBJ databases">
        <title>Thiomicrorhabdus sediminis sp. nov, a novel sulfur-oxidizing bacterium isolated from coastal sediment.</title>
        <authorList>
            <person name="Liu X."/>
        </authorList>
    </citation>
    <scope>NUCLEOTIDE SEQUENCE [LARGE SCALE GENOMIC DNA]</scope>
    <source>
        <strain evidence="10 11">G1</strain>
    </source>
</reference>
<dbReference type="PROSITE" id="PS50005">
    <property type="entry name" value="TPR"/>
    <property type="match status" value="1"/>
</dbReference>
<dbReference type="InterPro" id="IPR011990">
    <property type="entry name" value="TPR-like_helical_dom_sf"/>
</dbReference>
<dbReference type="RefSeq" id="WP_138563330.1">
    <property type="nucleotide sequence ID" value="NZ_CP040602.1"/>
</dbReference>
<organism evidence="10 11">
    <name type="scientific">Thiomicrorhabdus sediminis</name>
    <dbReference type="NCBI Taxonomy" id="2580412"/>
    <lineage>
        <taxon>Bacteria</taxon>
        <taxon>Pseudomonadati</taxon>
        <taxon>Pseudomonadota</taxon>
        <taxon>Gammaproteobacteria</taxon>
        <taxon>Thiotrichales</taxon>
        <taxon>Piscirickettsiaceae</taxon>
        <taxon>Thiomicrorhabdus</taxon>
    </lineage>
</organism>
<dbReference type="OrthoDB" id="9807628at2"/>
<dbReference type="AlphaFoldDB" id="A0A4P9K2X5"/>
<evidence type="ECO:0000256" key="4">
    <source>
        <dbReference type="ARBA" id="ARBA00023136"/>
    </source>
</evidence>
<accession>A0A4P9K2X5</accession>
<feature type="region of interest" description="Disordered" evidence="7">
    <location>
        <begin position="535"/>
        <end position="579"/>
    </location>
</feature>
<dbReference type="EMBL" id="CP040602">
    <property type="protein sequence ID" value="QCU89202.1"/>
    <property type="molecule type" value="Genomic_DNA"/>
</dbReference>
<dbReference type="Gene3D" id="1.25.40.10">
    <property type="entry name" value="Tetratricopeptide repeat domain"/>
    <property type="match status" value="1"/>
</dbReference>
<evidence type="ECO:0000256" key="2">
    <source>
        <dbReference type="ARBA" id="ARBA00022692"/>
    </source>
</evidence>